<name>A0A2W5DXU4_9BURK</name>
<dbReference type="Pfam" id="PF00691">
    <property type="entry name" value="OmpA"/>
    <property type="match status" value="1"/>
</dbReference>
<dbReference type="PANTHER" id="PTHR30329">
    <property type="entry name" value="STATOR ELEMENT OF FLAGELLAR MOTOR COMPLEX"/>
    <property type="match status" value="1"/>
</dbReference>
<dbReference type="CDD" id="cd07185">
    <property type="entry name" value="OmpA_C-like"/>
    <property type="match status" value="1"/>
</dbReference>
<evidence type="ECO:0000313" key="5">
    <source>
        <dbReference type="EMBL" id="PZP33460.1"/>
    </source>
</evidence>
<sequence length="228" mass="23804">MAERLLDSDEPADDGAHGGSAPAWTAFGDLMAGVLGAFVLLLGAALVGQLDLANKLEAEVQQRQAEQQRREALERALAGPLADGRITLVEGRIGISGSVLFATGSARLHPDGLALLRQLAGPLTTYLAQRDEVLMVSGFTDDRPIARDGGVAYADNWELSAQRALTVTRTLMAEGLPADTVFAAAFGPQQPVAGNDSAEGRALNRRVEIAPTPRPRQAAASAATAASR</sequence>
<dbReference type="EMBL" id="QFOD01000006">
    <property type="protein sequence ID" value="PZP33460.1"/>
    <property type="molecule type" value="Genomic_DNA"/>
</dbReference>
<dbReference type="SUPFAM" id="SSF103088">
    <property type="entry name" value="OmpA-like"/>
    <property type="match status" value="1"/>
</dbReference>
<evidence type="ECO:0000313" key="6">
    <source>
        <dbReference type="Proteomes" id="UP000249633"/>
    </source>
</evidence>
<keyword evidence="3" id="KW-0812">Transmembrane</keyword>
<feature type="transmembrane region" description="Helical" evidence="3">
    <location>
        <begin position="30"/>
        <end position="53"/>
    </location>
</feature>
<dbReference type="NCBIfam" id="NF006547">
    <property type="entry name" value="PRK09040.1"/>
    <property type="match status" value="1"/>
</dbReference>
<evidence type="ECO:0000256" key="2">
    <source>
        <dbReference type="SAM" id="MobiDB-lite"/>
    </source>
</evidence>
<proteinExistence type="predicted"/>
<feature type="domain" description="OmpA-like" evidence="4">
    <location>
        <begin position="88"/>
        <end position="215"/>
    </location>
</feature>
<evidence type="ECO:0000256" key="1">
    <source>
        <dbReference type="PROSITE-ProRule" id="PRU00473"/>
    </source>
</evidence>
<dbReference type="InterPro" id="IPR036737">
    <property type="entry name" value="OmpA-like_sf"/>
</dbReference>
<keyword evidence="1 3" id="KW-0472">Membrane</keyword>
<dbReference type="Gene3D" id="3.30.1330.60">
    <property type="entry name" value="OmpA-like domain"/>
    <property type="match status" value="1"/>
</dbReference>
<feature type="region of interest" description="Disordered" evidence="2">
    <location>
        <begin position="206"/>
        <end position="228"/>
    </location>
</feature>
<keyword evidence="3" id="KW-1133">Transmembrane helix</keyword>
<dbReference type="PROSITE" id="PS51123">
    <property type="entry name" value="OMPA_2"/>
    <property type="match status" value="1"/>
</dbReference>
<reference evidence="5 6" key="1">
    <citation type="submission" date="2017-08" db="EMBL/GenBank/DDBJ databases">
        <title>Infants hospitalized years apart are colonized by the same room-sourced microbial strains.</title>
        <authorList>
            <person name="Brooks B."/>
            <person name="Olm M.R."/>
            <person name="Firek B.A."/>
            <person name="Baker R."/>
            <person name="Thomas B.C."/>
            <person name="Morowitz M.J."/>
            <person name="Banfield J.F."/>
        </authorList>
    </citation>
    <scope>NUCLEOTIDE SEQUENCE [LARGE SCALE GENOMIC DNA]</scope>
    <source>
        <strain evidence="5">S2_012_000_R2_81</strain>
    </source>
</reference>
<comment type="caution">
    <text evidence="5">The sequence shown here is derived from an EMBL/GenBank/DDBJ whole genome shotgun (WGS) entry which is preliminary data.</text>
</comment>
<accession>A0A2W5DXU4</accession>
<dbReference type="InterPro" id="IPR050330">
    <property type="entry name" value="Bact_OuterMem_StrucFunc"/>
</dbReference>
<gene>
    <name evidence="5" type="ORF">DI603_08840</name>
</gene>
<dbReference type="PANTHER" id="PTHR30329:SF21">
    <property type="entry name" value="LIPOPROTEIN YIAD-RELATED"/>
    <property type="match status" value="1"/>
</dbReference>
<dbReference type="InterPro" id="IPR006665">
    <property type="entry name" value="OmpA-like"/>
</dbReference>
<protein>
    <recommendedName>
        <fullName evidence="4">OmpA-like domain-containing protein</fullName>
    </recommendedName>
</protein>
<evidence type="ECO:0000259" key="4">
    <source>
        <dbReference type="PROSITE" id="PS51123"/>
    </source>
</evidence>
<dbReference type="GO" id="GO:0016020">
    <property type="term" value="C:membrane"/>
    <property type="evidence" value="ECO:0007669"/>
    <property type="project" value="UniProtKB-UniRule"/>
</dbReference>
<dbReference type="AlphaFoldDB" id="A0A2W5DXU4"/>
<feature type="compositionally biased region" description="Low complexity" evidence="2">
    <location>
        <begin position="215"/>
        <end position="228"/>
    </location>
</feature>
<organism evidence="5 6">
    <name type="scientific">Roseateles depolymerans</name>
    <dbReference type="NCBI Taxonomy" id="76731"/>
    <lineage>
        <taxon>Bacteria</taxon>
        <taxon>Pseudomonadati</taxon>
        <taxon>Pseudomonadota</taxon>
        <taxon>Betaproteobacteria</taxon>
        <taxon>Burkholderiales</taxon>
        <taxon>Sphaerotilaceae</taxon>
        <taxon>Roseateles</taxon>
    </lineage>
</organism>
<dbReference type="Proteomes" id="UP000249633">
    <property type="component" value="Unassembled WGS sequence"/>
</dbReference>
<evidence type="ECO:0000256" key="3">
    <source>
        <dbReference type="SAM" id="Phobius"/>
    </source>
</evidence>